<organism evidence="5 6">
    <name type="scientific">Carboxylicivirga linearis</name>
    <dbReference type="NCBI Taxonomy" id="1628157"/>
    <lineage>
        <taxon>Bacteria</taxon>
        <taxon>Pseudomonadati</taxon>
        <taxon>Bacteroidota</taxon>
        <taxon>Bacteroidia</taxon>
        <taxon>Marinilabiliales</taxon>
        <taxon>Marinilabiliaceae</taxon>
        <taxon>Carboxylicivirga</taxon>
    </lineage>
</organism>
<proteinExistence type="predicted"/>
<evidence type="ECO:0000256" key="3">
    <source>
        <dbReference type="SAM" id="Phobius"/>
    </source>
</evidence>
<dbReference type="PANTHER" id="PTHR34220">
    <property type="entry name" value="SENSOR HISTIDINE KINASE YPDA"/>
    <property type="match status" value="1"/>
</dbReference>
<sequence>MSSQLLSVNWGKTILLGIILSLTFFPESYARGSKLPPVELKDSLVSVLTDAGNDTLLVDSVYALIKIYRRQLKDEYKNILVDYINYSSDIGYTRGAMRMYDRLGLNERYSERFDSAVFYHHKSLELAIQLKDSFQMAYNYNNIGQAYRLQDMNSLAIKNFHKALDLQEANGNDKGASFTQNTLGAVYVVQKEYDQAMHYFRESQKTAKHRNDLRTQSYNLGAMGEVYMLQNQPDSAILYFTTAKDIKLEMGDKKGLGVSNHLIGQAYFNKGDYFKAESYLNGALNLHLKYHTERYIALCYDYLGKIKLKQNKYDEAADYLLKAKSISTNIHSYENLLSINSSLKELYQNQRQWPLAMQVMVQNEQINDSIYSLKKAREMQALEIEYETEKREQQIKLLSAENEIKEQRLKIGIAIIALLVLTIGFWFFMQKEKQKRILLERDKVRQQLLRSQMNPHFLFNALGSIQSYMYQNDVKTAARYMGNFASLTRSILNNSAVEQVSLDEEISTLKNYLELEKMRLQSNFQYSIEVPEDIDVEFVAVPPMLIQPFVENAIKHGIKNYSSGGKVKLAFEEKEDLIHVVIEDNGEGINTTKEKGTINHKSMATTIFKQRMKIIRDKFPNVPEPVIYDLSENDSQGTRIDLYLPILELSPILNS</sequence>
<dbReference type="PROSITE" id="PS50005">
    <property type="entry name" value="TPR"/>
    <property type="match status" value="2"/>
</dbReference>
<evidence type="ECO:0000256" key="1">
    <source>
        <dbReference type="PROSITE-ProRule" id="PRU00339"/>
    </source>
</evidence>
<feature type="coiled-coil region" evidence="2">
    <location>
        <begin position="383"/>
        <end position="410"/>
    </location>
</feature>
<dbReference type="Pfam" id="PF13424">
    <property type="entry name" value="TPR_12"/>
    <property type="match status" value="2"/>
</dbReference>
<evidence type="ECO:0000259" key="4">
    <source>
        <dbReference type="Pfam" id="PF06580"/>
    </source>
</evidence>
<keyword evidence="3" id="KW-0812">Transmembrane</keyword>
<dbReference type="RefSeq" id="WP_212216591.1">
    <property type="nucleotide sequence ID" value="NZ_JAGUCO010000010.1"/>
</dbReference>
<dbReference type="Gene3D" id="1.25.40.10">
    <property type="entry name" value="Tetratricopeptide repeat domain"/>
    <property type="match status" value="2"/>
</dbReference>
<dbReference type="InterPro" id="IPR010559">
    <property type="entry name" value="Sig_transdc_His_kin_internal"/>
</dbReference>
<feature type="repeat" description="TPR" evidence="1">
    <location>
        <begin position="137"/>
        <end position="170"/>
    </location>
</feature>
<reference evidence="5 6" key="1">
    <citation type="journal article" date="2015" name="Int. J. Syst. Evol. Microbiol.">
        <title>Carboxylicivirga linearis sp. nov., isolated from a sea cucumber culture pond.</title>
        <authorList>
            <person name="Wang F.Q."/>
            <person name="Zhou Y.X."/>
            <person name="Lin X.Z."/>
            <person name="Chen G.J."/>
            <person name="Du Z.J."/>
        </authorList>
    </citation>
    <scope>NUCLEOTIDE SEQUENCE [LARGE SCALE GENOMIC DNA]</scope>
    <source>
        <strain evidence="5 6">FB218</strain>
    </source>
</reference>
<dbReference type="Proteomes" id="UP000708576">
    <property type="component" value="Unassembled WGS sequence"/>
</dbReference>
<feature type="domain" description="Signal transduction histidine kinase internal region" evidence="4">
    <location>
        <begin position="446"/>
        <end position="523"/>
    </location>
</feature>
<keyword evidence="1" id="KW-0802">TPR repeat</keyword>
<accession>A0ABS5JWQ2</accession>
<dbReference type="PANTHER" id="PTHR34220:SF7">
    <property type="entry name" value="SENSOR HISTIDINE KINASE YPDA"/>
    <property type="match status" value="1"/>
</dbReference>
<dbReference type="InterPro" id="IPR011990">
    <property type="entry name" value="TPR-like_helical_dom_sf"/>
</dbReference>
<keyword evidence="3" id="KW-1133">Transmembrane helix</keyword>
<dbReference type="Gene3D" id="3.30.565.10">
    <property type="entry name" value="Histidine kinase-like ATPase, C-terminal domain"/>
    <property type="match status" value="1"/>
</dbReference>
<name>A0ABS5JWQ2_9BACT</name>
<protein>
    <submittedName>
        <fullName evidence="5">Tetratricopeptide repeat protein</fullName>
    </submittedName>
</protein>
<evidence type="ECO:0000313" key="5">
    <source>
        <dbReference type="EMBL" id="MBS2099347.1"/>
    </source>
</evidence>
<feature type="transmembrane region" description="Helical" evidence="3">
    <location>
        <begin position="411"/>
        <end position="429"/>
    </location>
</feature>
<comment type="caution">
    <text evidence="5">The sequence shown here is derived from an EMBL/GenBank/DDBJ whole genome shotgun (WGS) entry which is preliminary data.</text>
</comment>
<dbReference type="InterPro" id="IPR036890">
    <property type="entry name" value="HATPase_C_sf"/>
</dbReference>
<feature type="repeat" description="TPR" evidence="1">
    <location>
        <begin position="177"/>
        <end position="210"/>
    </location>
</feature>
<dbReference type="InterPro" id="IPR050640">
    <property type="entry name" value="Bact_2-comp_sensor_kinase"/>
</dbReference>
<keyword evidence="2" id="KW-0175">Coiled coil</keyword>
<dbReference type="SUPFAM" id="SSF55874">
    <property type="entry name" value="ATPase domain of HSP90 chaperone/DNA topoisomerase II/histidine kinase"/>
    <property type="match status" value="1"/>
</dbReference>
<gene>
    <name evidence="5" type="ORF">KEM10_13720</name>
</gene>
<dbReference type="SUPFAM" id="SSF48452">
    <property type="entry name" value="TPR-like"/>
    <property type="match status" value="1"/>
</dbReference>
<dbReference type="InterPro" id="IPR019734">
    <property type="entry name" value="TPR_rpt"/>
</dbReference>
<dbReference type="EMBL" id="JAGUCO010000010">
    <property type="protein sequence ID" value="MBS2099347.1"/>
    <property type="molecule type" value="Genomic_DNA"/>
</dbReference>
<dbReference type="SMART" id="SM00028">
    <property type="entry name" value="TPR"/>
    <property type="match status" value="6"/>
</dbReference>
<evidence type="ECO:0000313" key="6">
    <source>
        <dbReference type="Proteomes" id="UP000708576"/>
    </source>
</evidence>
<keyword evidence="3" id="KW-0472">Membrane</keyword>
<keyword evidence="6" id="KW-1185">Reference proteome</keyword>
<dbReference type="Pfam" id="PF06580">
    <property type="entry name" value="His_kinase"/>
    <property type="match status" value="1"/>
</dbReference>
<evidence type="ECO:0000256" key="2">
    <source>
        <dbReference type="SAM" id="Coils"/>
    </source>
</evidence>